<organism evidence="1 2">
    <name type="scientific">Microbacterium amylolyticum</name>
    <dbReference type="NCBI Taxonomy" id="936337"/>
    <lineage>
        <taxon>Bacteria</taxon>
        <taxon>Bacillati</taxon>
        <taxon>Actinomycetota</taxon>
        <taxon>Actinomycetes</taxon>
        <taxon>Micrococcales</taxon>
        <taxon>Microbacteriaceae</taxon>
        <taxon>Microbacterium</taxon>
    </lineage>
</organism>
<dbReference type="RefSeq" id="WP_165136037.1">
    <property type="nucleotide sequence ID" value="NZ_CP049253.1"/>
</dbReference>
<protein>
    <submittedName>
        <fullName evidence="1">Uncharacterized protein</fullName>
    </submittedName>
</protein>
<reference evidence="1 2" key="1">
    <citation type="submission" date="2021-03" db="EMBL/GenBank/DDBJ databases">
        <title>Sequencing the genomes of 1000 actinobacteria strains.</title>
        <authorList>
            <person name="Klenk H.-P."/>
        </authorList>
    </citation>
    <scope>NUCLEOTIDE SEQUENCE [LARGE SCALE GENOMIC DNA]</scope>
    <source>
        <strain evidence="1 2">DSM 24221</strain>
    </source>
</reference>
<proteinExistence type="predicted"/>
<comment type="caution">
    <text evidence="1">The sequence shown here is derived from an EMBL/GenBank/DDBJ whole genome shotgun (WGS) entry which is preliminary data.</text>
</comment>
<dbReference type="Proteomes" id="UP001519362">
    <property type="component" value="Unassembled WGS sequence"/>
</dbReference>
<name>A0ABS4ZH19_9MICO</name>
<accession>A0ABS4ZH19</accession>
<gene>
    <name evidence="1" type="ORF">JOF34_001170</name>
</gene>
<dbReference type="EMBL" id="JAGIOL010000001">
    <property type="protein sequence ID" value="MBP2436584.1"/>
    <property type="molecule type" value="Genomic_DNA"/>
</dbReference>
<sequence>MIAAGALAPPASAQWSANAQASVSATAGYPAITVSNGRWLSCRGPEFHNGNAHSIGADFQVVQYLYRDQIAPVFSNFRVYRTVGGVTRDQLWAPSSAPLDDQSQYNYLFHSRGTEFYNLPPDNSPMEVYVRPVYASGWLGPKSNTITIYPQPDLSQSYCQT</sequence>
<evidence type="ECO:0000313" key="1">
    <source>
        <dbReference type="EMBL" id="MBP2436584.1"/>
    </source>
</evidence>
<keyword evidence="2" id="KW-1185">Reference proteome</keyword>
<evidence type="ECO:0000313" key="2">
    <source>
        <dbReference type="Proteomes" id="UP001519362"/>
    </source>
</evidence>